<keyword evidence="4 6" id="KW-0472">Membrane</keyword>
<feature type="transmembrane region" description="Helical" evidence="6">
    <location>
        <begin position="209"/>
        <end position="228"/>
    </location>
</feature>
<feature type="region of interest" description="Disordered" evidence="5">
    <location>
        <begin position="1"/>
        <end position="30"/>
    </location>
</feature>
<dbReference type="Pfam" id="PF04932">
    <property type="entry name" value="Wzy_C"/>
    <property type="match status" value="1"/>
</dbReference>
<keyword evidence="9" id="KW-1185">Reference proteome</keyword>
<evidence type="ECO:0000259" key="7">
    <source>
        <dbReference type="Pfam" id="PF04932"/>
    </source>
</evidence>
<feature type="transmembrane region" description="Helical" evidence="6">
    <location>
        <begin position="258"/>
        <end position="275"/>
    </location>
</feature>
<keyword evidence="3 6" id="KW-1133">Transmembrane helix</keyword>
<feature type="transmembrane region" description="Helical" evidence="6">
    <location>
        <begin position="110"/>
        <end position="130"/>
    </location>
</feature>
<dbReference type="Proteomes" id="UP001597145">
    <property type="component" value="Unassembled WGS sequence"/>
</dbReference>
<keyword evidence="2 6" id="KW-0812">Transmembrane</keyword>
<sequence>MATGERWGTTSADGDGDGAAPAGPDGTSDDAMDRRARAVGRLVAWYPVGWVLGLAPAFWPVMAVVALGAVWRTRLDRISKALVVLLISLLLSVGVGLVAGYGSLDRVVGYAANVAVWVGVLGCVCLLGHASLVHRTAFVRAAAVMGVSHTVISLGALVLYPTSLPLPLTSSIAGSLPDGIRAFVSNKLVDESWLHGVVFRTIGTMGRPTWSGAVSALTVLLLAHRFAAKSPRGKALAVLGMLLATVNVYYSFSRATEIALVVAVLYALCRIVWRLPAFGPLIALAGLFVTSVLALANWSTLVAGLVEVESAREGSSETRGAIYAATIERIAELPLPVLGYGLKPRQDGLVASVATHSTYLGLVFRAGLIGLVAFLVILVLCWRYCGRSESPIPRAIVLVIGLWCILEDFDPGHLVPVFLVAALCLASTGATRPSEEPPRGIPEPPPVISAVGAGLIGGRGSDER</sequence>
<evidence type="ECO:0000256" key="2">
    <source>
        <dbReference type="ARBA" id="ARBA00022692"/>
    </source>
</evidence>
<feature type="transmembrane region" description="Helical" evidence="6">
    <location>
        <begin position="82"/>
        <end position="104"/>
    </location>
</feature>
<protein>
    <submittedName>
        <fullName evidence="8">O-antigen ligase family protein</fullName>
    </submittedName>
</protein>
<keyword evidence="8" id="KW-0436">Ligase</keyword>
<evidence type="ECO:0000256" key="3">
    <source>
        <dbReference type="ARBA" id="ARBA00022989"/>
    </source>
</evidence>
<feature type="domain" description="O-antigen ligase-related" evidence="7">
    <location>
        <begin position="240"/>
        <end position="375"/>
    </location>
</feature>
<dbReference type="EMBL" id="JBHUCP010000017">
    <property type="protein sequence ID" value="MFD1532009.1"/>
    <property type="molecule type" value="Genomic_DNA"/>
</dbReference>
<feature type="transmembrane region" description="Helical" evidence="6">
    <location>
        <begin position="235"/>
        <end position="252"/>
    </location>
</feature>
<proteinExistence type="predicted"/>
<evidence type="ECO:0000313" key="8">
    <source>
        <dbReference type="EMBL" id="MFD1532009.1"/>
    </source>
</evidence>
<reference evidence="9" key="1">
    <citation type="journal article" date="2019" name="Int. J. Syst. Evol. Microbiol.">
        <title>The Global Catalogue of Microorganisms (GCM) 10K type strain sequencing project: providing services to taxonomists for standard genome sequencing and annotation.</title>
        <authorList>
            <consortium name="The Broad Institute Genomics Platform"/>
            <consortium name="The Broad Institute Genome Sequencing Center for Infectious Disease"/>
            <person name="Wu L."/>
            <person name="Ma J."/>
        </authorList>
    </citation>
    <scope>NUCLEOTIDE SEQUENCE [LARGE SCALE GENOMIC DNA]</scope>
    <source>
        <strain evidence="9">JCM 12165</strain>
    </source>
</reference>
<dbReference type="PANTHER" id="PTHR37422">
    <property type="entry name" value="TEICHURONIC ACID BIOSYNTHESIS PROTEIN TUAE"/>
    <property type="match status" value="1"/>
</dbReference>
<feature type="transmembrane region" description="Helical" evidence="6">
    <location>
        <begin position="137"/>
        <end position="160"/>
    </location>
</feature>
<accession>A0ABW4FNG4</accession>
<evidence type="ECO:0000256" key="1">
    <source>
        <dbReference type="ARBA" id="ARBA00004141"/>
    </source>
</evidence>
<comment type="caution">
    <text evidence="8">The sequence shown here is derived from an EMBL/GenBank/DDBJ whole genome shotgun (WGS) entry which is preliminary data.</text>
</comment>
<feature type="region of interest" description="Disordered" evidence="5">
    <location>
        <begin position="430"/>
        <end position="464"/>
    </location>
</feature>
<feature type="transmembrane region" description="Helical" evidence="6">
    <location>
        <begin position="44"/>
        <end position="70"/>
    </location>
</feature>
<feature type="compositionally biased region" description="Low complexity" evidence="5">
    <location>
        <begin position="8"/>
        <end position="26"/>
    </location>
</feature>
<comment type="subcellular location">
    <subcellularLocation>
        <location evidence="1">Membrane</location>
        <topology evidence="1">Multi-pass membrane protein</topology>
    </subcellularLocation>
</comment>
<feature type="transmembrane region" description="Helical" evidence="6">
    <location>
        <begin position="282"/>
        <end position="306"/>
    </location>
</feature>
<feature type="transmembrane region" description="Helical" evidence="6">
    <location>
        <begin position="362"/>
        <end position="385"/>
    </location>
</feature>
<gene>
    <name evidence="8" type="ORF">ACFSCY_21490</name>
</gene>
<feature type="compositionally biased region" description="Gly residues" evidence="5">
    <location>
        <begin position="454"/>
        <end position="464"/>
    </location>
</feature>
<organism evidence="8 9">
    <name type="scientific">Pseudonocardia aurantiaca</name>
    <dbReference type="NCBI Taxonomy" id="75290"/>
    <lineage>
        <taxon>Bacteria</taxon>
        <taxon>Bacillati</taxon>
        <taxon>Actinomycetota</taxon>
        <taxon>Actinomycetes</taxon>
        <taxon>Pseudonocardiales</taxon>
        <taxon>Pseudonocardiaceae</taxon>
        <taxon>Pseudonocardia</taxon>
    </lineage>
</organism>
<evidence type="ECO:0000256" key="6">
    <source>
        <dbReference type="SAM" id="Phobius"/>
    </source>
</evidence>
<dbReference type="GO" id="GO:0016874">
    <property type="term" value="F:ligase activity"/>
    <property type="evidence" value="ECO:0007669"/>
    <property type="project" value="UniProtKB-KW"/>
</dbReference>
<dbReference type="InterPro" id="IPR007016">
    <property type="entry name" value="O-antigen_ligase-rel_domated"/>
</dbReference>
<evidence type="ECO:0000313" key="9">
    <source>
        <dbReference type="Proteomes" id="UP001597145"/>
    </source>
</evidence>
<name>A0ABW4FNG4_9PSEU</name>
<evidence type="ECO:0000256" key="4">
    <source>
        <dbReference type="ARBA" id="ARBA00023136"/>
    </source>
</evidence>
<dbReference type="PANTHER" id="PTHR37422:SF13">
    <property type="entry name" value="LIPOPOLYSACCHARIDE BIOSYNTHESIS PROTEIN PA4999-RELATED"/>
    <property type="match status" value="1"/>
</dbReference>
<dbReference type="InterPro" id="IPR051533">
    <property type="entry name" value="WaaL-like"/>
</dbReference>
<dbReference type="RefSeq" id="WP_343980381.1">
    <property type="nucleotide sequence ID" value="NZ_BAAAJG010000012.1"/>
</dbReference>
<evidence type="ECO:0000256" key="5">
    <source>
        <dbReference type="SAM" id="MobiDB-lite"/>
    </source>
</evidence>